<dbReference type="PANTHER" id="PTHR42709:SF2">
    <property type="entry name" value="INNER MEMBRANE PROTEIN YOHD"/>
    <property type="match status" value="1"/>
</dbReference>
<comment type="caution">
    <text evidence="3">The sequence shown here is derived from an EMBL/GenBank/DDBJ whole genome shotgun (WGS) entry which is preliminary data.</text>
</comment>
<feature type="transmembrane region" description="Helical" evidence="1">
    <location>
        <begin position="163"/>
        <end position="183"/>
    </location>
</feature>
<evidence type="ECO:0000256" key="1">
    <source>
        <dbReference type="SAM" id="Phobius"/>
    </source>
</evidence>
<dbReference type="InterPro" id="IPR032816">
    <property type="entry name" value="VTT_dom"/>
</dbReference>
<evidence type="ECO:0000313" key="3">
    <source>
        <dbReference type="EMBL" id="OGN19083.1"/>
    </source>
</evidence>
<organism evidence="3 4">
    <name type="scientific">Candidatus Yanofskybacteria bacterium RIFCSPHIGHO2_12_FULL_45_19b</name>
    <dbReference type="NCBI Taxonomy" id="1802689"/>
    <lineage>
        <taxon>Bacteria</taxon>
        <taxon>Candidatus Yanofskyibacteriota</taxon>
    </lineage>
</organism>
<keyword evidence="1" id="KW-0812">Transmembrane</keyword>
<keyword evidence="1" id="KW-0472">Membrane</keyword>
<protein>
    <recommendedName>
        <fullName evidence="2">VTT domain-containing protein</fullName>
    </recommendedName>
</protein>
<dbReference type="InterPro" id="IPR051311">
    <property type="entry name" value="DedA_domain"/>
</dbReference>
<dbReference type="PANTHER" id="PTHR42709">
    <property type="entry name" value="ALKALINE PHOSPHATASE LIKE PROTEIN"/>
    <property type="match status" value="1"/>
</dbReference>
<name>A0A1F8G182_9BACT</name>
<keyword evidence="1" id="KW-1133">Transmembrane helix</keyword>
<dbReference type="GO" id="GO:0005886">
    <property type="term" value="C:plasma membrane"/>
    <property type="evidence" value="ECO:0007669"/>
    <property type="project" value="TreeGrafter"/>
</dbReference>
<accession>A0A1F8G182</accession>
<dbReference type="Proteomes" id="UP000177478">
    <property type="component" value="Unassembled WGS sequence"/>
</dbReference>
<gene>
    <name evidence="3" type="ORF">A3F25_00925</name>
</gene>
<sequence>MQSFILDSLLIWPWLGCLLIFLLSGVEGDITLFSVGFLVSLGFFDPGQVFLVVLVGRLVGDGAWYWLGYTIKQHNNFFTRWLLRLTKSFDEHITNRPIHTFIVSKFTYGIHHAILARAGVLKINLRRFFEVNLLADLIWIIVVGGLGYASGAGFVLVKGYLHYAELALLAGIVIFLTIWHFVFRLSKKQL</sequence>
<dbReference type="EMBL" id="MGKD01000023">
    <property type="protein sequence ID" value="OGN19083.1"/>
    <property type="molecule type" value="Genomic_DNA"/>
</dbReference>
<proteinExistence type="predicted"/>
<dbReference type="Pfam" id="PF09335">
    <property type="entry name" value="VTT_dom"/>
    <property type="match status" value="1"/>
</dbReference>
<feature type="domain" description="VTT" evidence="2">
    <location>
        <begin position="30"/>
        <end position="148"/>
    </location>
</feature>
<dbReference type="STRING" id="1802689.A3F25_00925"/>
<reference evidence="3 4" key="1">
    <citation type="journal article" date="2016" name="Nat. Commun.">
        <title>Thousands of microbial genomes shed light on interconnected biogeochemical processes in an aquifer system.</title>
        <authorList>
            <person name="Anantharaman K."/>
            <person name="Brown C.T."/>
            <person name="Hug L.A."/>
            <person name="Sharon I."/>
            <person name="Castelle C.J."/>
            <person name="Probst A.J."/>
            <person name="Thomas B.C."/>
            <person name="Singh A."/>
            <person name="Wilkins M.J."/>
            <person name="Karaoz U."/>
            <person name="Brodie E.L."/>
            <person name="Williams K.H."/>
            <person name="Hubbard S.S."/>
            <person name="Banfield J.F."/>
        </authorList>
    </citation>
    <scope>NUCLEOTIDE SEQUENCE [LARGE SCALE GENOMIC DNA]</scope>
</reference>
<dbReference type="AlphaFoldDB" id="A0A1F8G182"/>
<evidence type="ECO:0000313" key="4">
    <source>
        <dbReference type="Proteomes" id="UP000177478"/>
    </source>
</evidence>
<feature type="transmembrane region" description="Helical" evidence="1">
    <location>
        <begin position="133"/>
        <end position="157"/>
    </location>
</feature>
<evidence type="ECO:0000259" key="2">
    <source>
        <dbReference type="Pfam" id="PF09335"/>
    </source>
</evidence>